<dbReference type="SUPFAM" id="SSF158573">
    <property type="entry name" value="GINS helical bundle-like"/>
    <property type="match status" value="1"/>
</dbReference>
<keyword evidence="1" id="KW-0235">DNA replication</keyword>
<dbReference type="STRING" id="133385.A0A2T9YU78"/>
<dbReference type="Proteomes" id="UP000245383">
    <property type="component" value="Unassembled WGS sequence"/>
</dbReference>
<dbReference type="CDD" id="cd21696">
    <property type="entry name" value="GINS_B_Psf1"/>
    <property type="match status" value="1"/>
</dbReference>
<feature type="domain" description="DNA replication complex GINS protein PSF1 C-terminal" evidence="2">
    <location>
        <begin position="261"/>
        <end position="309"/>
    </location>
</feature>
<evidence type="ECO:0000256" key="1">
    <source>
        <dbReference type="RuleBase" id="RU368085"/>
    </source>
</evidence>
<dbReference type="Gene3D" id="1.20.58.1030">
    <property type="match status" value="1"/>
</dbReference>
<evidence type="ECO:0000313" key="3">
    <source>
        <dbReference type="EMBL" id="PVU95869.1"/>
    </source>
</evidence>
<dbReference type="InterPro" id="IPR056783">
    <property type="entry name" value="PSF1_C"/>
</dbReference>
<comment type="similarity">
    <text evidence="1">Belongs to the GINS1/PSF1 family.</text>
</comment>
<dbReference type="InterPro" id="IPR005339">
    <property type="entry name" value="GINS_Psf1"/>
</dbReference>
<protein>
    <recommendedName>
        <fullName evidence="1">DNA replication complex GINS protein PSF1</fullName>
    </recommendedName>
</protein>
<evidence type="ECO:0000313" key="4">
    <source>
        <dbReference type="Proteomes" id="UP000245383"/>
    </source>
</evidence>
<comment type="subcellular location">
    <subcellularLocation>
        <location evidence="1">Nucleus</location>
    </subcellularLocation>
</comment>
<dbReference type="PANTHER" id="PTHR12914">
    <property type="entry name" value="PARTNER OF SLD5"/>
    <property type="match status" value="1"/>
</dbReference>
<accession>A0A2T9YU78</accession>
<comment type="subunit">
    <text evidence="1">Component of the GINS complex.</text>
</comment>
<name>A0A2T9YU78_9FUNG</name>
<dbReference type="Pfam" id="PF24997">
    <property type="entry name" value="PSF1_C"/>
    <property type="match status" value="1"/>
</dbReference>
<keyword evidence="4" id="KW-1185">Reference proteome</keyword>
<dbReference type="GO" id="GO:1902983">
    <property type="term" value="P:DNA strand elongation involved in mitotic DNA replication"/>
    <property type="evidence" value="ECO:0007669"/>
    <property type="project" value="TreeGrafter"/>
</dbReference>
<dbReference type="PANTHER" id="PTHR12914:SF2">
    <property type="entry name" value="DNA REPLICATION COMPLEX GINS PROTEIN PSF1"/>
    <property type="match status" value="1"/>
</dbReference>
<evidence type="ECO:0000259" key="2">
    <source>
        <dbReference type="Pfam" id="PF24997"/>
    </source>
</evidence>
<comment type="function">
    <text evidence="1">Required for correct functioning of the GINS complex, a complex that plays an essential role in the initiation of DNA replication, and progression of DNA replication forks. GINS complex seems to bind preferentially to single-stranded DNA.</text>
</comment>
<keyword evidence="1" id="KW-0539">Nucleus</keyword>
<dbReference type="AlphaFoldDB" id="A0A2T9YU78"/>
<reference evidence="3 4" key="1">
    <citation type="journal article" date="2018" name="MBio">
        <title>Comparative Genomics Reveals the Core Gene Toolbox for the Fungus-Insect Symbiosis.</title>
        <authorList>
            <person name="Wang Y."/>
            <person name="Stata M."/>
            <person name="Wang W."/>
            <person name="Stajich J.E."/>
            <person name="White M.M."/>
            <person name="Moncalvo J.M."/>
        </authorList>
    </citation>
    <scope>NUCLEOTIDE SEQUENCE [LARGE SCALE GENOMIC DNA]</scope>
    <source>
        <strain evidence="3 4">SWE-8-4</strain>
    </source>
</reference>
<dbReference type="OrthoDB" id="10252587at2759"/>
<sequence length="310" mass="35392">MLGDEAYQLAQDIKRLQAEHFITYNNNQVSLVVRQTNQMWKTIEELAKLAEEAQESLNSQNKDPYLFESSSFKDQSSSQSSKNNISVLSDQHASLKGVNSLNSDINKEAISNTQSTRTTELINFEKGNFLKNLMCQLILHHLTVHRNKRILLTYHAKRAESLRNVSWELNLNTYLLSSISSENTDNTEKSVNFGSDANPSSRLNFSNSKNLLSSVSLFSVEKDFIKDYTSIAKKYRDDVQNSLVPGIDLDWTADLLKPPRDLYIEVRVVRECGEIQTETGIVNLEKGSQHYLRRTDVENLIKLGYLQHIL</sequence>
<comment type="caution">
    <text evidence="3">The sequence shown here is derived from an EMBL/GenBank/DDBJ whole genome shotgun (WGS) entry which is preliminary data.</text>
</comment>
<proteinExistence type="inferred from homology"/>
<dbReference type="GO" id="GO:0000811">
    <property type="term" value="C:GINS complex"/>
    <property type="evidence" value="ECO:0007669"/>
    <property type="project" value="UniProtKB-UniRule"/>
</dbReference>
<dbReference type="InterPro" id="IPR036224">
    <property type="entry name" value="GINS_bundle-like_dom_sf"/>
</dbReference>
<dbReference type="EMBL" id="MBFR01000045">
    <property type="protein sequence ID" value="PVU95869.1"/>
    <property type="molecule type" value="Genomic_DNA"/>
</dbReference>
<organism evidence="3 4">
    <name type="scientific">Smittium simulii</name>
    <dbReference type="NCBI Taxonomy" id="133385"/>
    <lineage>
        <taxon>Eukaryota</taxon>
        <taxon>Fungi</taxon>
        <taxon>Fungi incertae sedis</taxon>
        <taxon>Zoopagomycota</taxon>
        <taxon>Kickxellomycotina</taxon>
        <taxon>Harpellomycetes</taxon>
        <taxon>Harpellales</taxon>
        <taxon>Legeriomycetaceae</taxon>
        <taxon>Smittium</taxon>
    </lineage>
</organism>
<gene>
    <name evidence="3" type="ORF">BB561_001542</name>
</gene>